<dbReference type="OrthoDB" id="9801699at2"/>
<evidence type="ECO:0000313" key="2">
    <source>
        <dbReference type="EMBL" id="TWH81391.1"/>
    </source>
</evidence>
<name>A0A562JE17_9FIRM</name>
<feature type="domain" description="BFD-like [2Fe-2S]-binding" evidence="1">
    <location>
        <begin position="4"/>
        <end position="55"/>
    </location>
</feature>
<dbReference type="EMBL" id="VLKH01000003">
    <property type="protein sequence ID" value="TWH81391.1"/>
    <property type="molecule type" value="Genomic_DNA"/>
</dbReference>
<organism evidence="2 3">
    <name type="scientific">Sedimentibacter saalensis</name>
    <dbReference type="NCBI Taxonomy" id="130788"/>
    <lineage>
        <taxon>Bacteria</taxon>
        <taxon>Bacillati</taxon>
        <taxon>Bacillota</taxon>
        <taxon>Tissierellia</taxon>
        <taxon>Sedimentibacter</taxon>
    </lineage>
</organism>
<protein>
    <submittedName>
        <fullName evidence="2">BFD-like [2Fe-2S] binding protein</fullName>
    </submittedName>
</protein>
<evidence type="ECO:0000259" key="1">
    <source>
        <dbReference type="Pfam" id="PF04324"/>
    </source>
</evidence>
<accession>A0A562JE17</accession>
<reference evidence="2 3" key="1">
    <citation type="submission" date="2019-07" db="EMBL/GenBank/DDBJ databases">
        <title>Genomic Encyclopedia of Type Strains, Phase I: the one thousand microbial genomes (KMG-I) project.</title>
        <authorList>
            <person name="Kyrpides N."/>
        </authorList>
    </citation>
    <scope>NUCLEOTIDE SEQUENCE [LARGE SCALE GENOMIC DNA]</scope>
    <source>
        <strain evidence="2 3">DSM 13558</strain>
    </source>
</reference>
<dbReference type="RefSeq" id="WP_145081100.1">
    <property type="nucleotide sequence ID" value="NZ_DAMBUX010000013.1"/>
</dbReference>
<dbReference type="Pfam" id="PF04324">
    <property type="entry name" value="Fer2_BFD"/>
    <property type="match status" value="1"/>
</dbReference>
<sequence length="88" mass="10038">MSKIICRCEEITEDEIIKAIKDGATTVDEIKKFTRAGMGLCQGRTCRRTVEKILANELNIKVEDVRTSSYRAPVRPVKMHVLEEEDVK</sequence>
<proteinExistence type="predicted"/>
<dbReference type="PANTHER" id="PTHR42720:SF1">
    <property type="entry name" value="GLYCEROL 3-PHOSPHATE OXIDASE"/>
    <property type="match status" value="1"/>
</dbReference>
<dbReference type="InterPro" id="IPR052745">
    <property type="entry name" value="G3P_Oxidase/Oxidoreductase"/>
</dbReference>
<evidence type="ECO:0000313" key="3">
    <source>
        <dbReference type="Proteomes" id="UP000315343"/>
    </source>
</evidence>
<gene>
    <name evidence="2" type="ORF">LY60_01135</name>
</gene>
<dbReference type="InterPro" id="IPR007419">
    <property type="entry name" value="BFD-like_2Fe2S-bd_dom"/>
</dbReference>
<dbReference type="PANTHER" id="PTHR42720">
    <property type="entry name" value="GLYCEROL-3-PHOSPHATE DEHYDROGENASE"/>
    <property type="match status" value="1"/>
</dbReference>
<dbReference type="AlphaFoldDB" id="A0A562JE17"/>
<comment type="caution">
    <text evidence="2">The sequence shown here is derived from an EMBL/GenBank/DDBJ whole genome shotgun (WGS) entry which is preliminary data.</text>
</comment>
<dbReference type="Gene3D" id="1.10.10.1100">
    <property type="entry name" value="BFD-like [2Fe-2S]-binding domain"/>
    <property type="match status" value="1"/>
</dbReference>
<dbReference type="InterPro" id="IPR041854">
    <property type="entry name" value="BFD-like_2Fe2S-bd_dom_sf"/>
</dbReference>
<dbReference type="CDD" id="cd19946">
    <property type="entry name" value="GlpA-like_Fer2_BFD-like"/>
    <property type="match status" value="1"/>
</dbReference>
<dbReference type="Proteomes" id="UP000315343">
    <property type="component" value="Unassembled WGS sequence"/>
</dbReference>
<keyword evidence="3" id="KW-1185">Reference proteome</keyword>